<evidence type="ECO:0000313" key="2">
    <source>
        <dbReference type="Proteomes" id="UP000305888"/>
    </source>
</evidence>
<sequence>MQTHPDRIRSEARAILTGTGPHTPSLASLALLTLKHEGRLPALRMVTAPDGTARYVPLVRERAA</sequence>
<dbReference type="Proteomes" id="UP000305888">
    <property type="component" value="Chromosome"/>
</dbReference>
<evidence type="ECO:0000313" key="1">
    <source>
        <dbReference type="EMBL" id="QDL92526.1"/>
    </source>
</evidence>
<proteinExistence type="predicted"/>
<reference evidence="1 2" key="1">
    <citation type="submission" date="2019-06" db="EMBL/GenBank/DDBJ databases">
        <title>Genome sequence of Rhodobacteraceae bacterium D4M1.</title>
        <authorList>
            <person name="Cao J."/>
        </authorList>
    </citation>
    <scope>NUCLEOTIDE SEQUENCE [LARGE SCALE GENOMIC DNA]</scope>
    <source>
        <strain evidence="1 2">D4M1</strain>
    </source>
</reference>
<gene>
    <name evidence="1" type="ORF">FDP22_12490</name>
</gene>
<protein>
    <submittedName>
        <fullName evidence="1">Uncharacterized protein</fullName>
    </submittedName>
</protein>
<dbReference type="KEGG" id="ppru:FDP22_12490"/>
<dbReference type="RefSeq" id="WP_138579606.1">
    <property type="nucleotide sequence ID" value="NZ_CP040818.1"/>
</dbReference>
<name>A0A5B8FUR7_9RHOB</name>
<accession>A0A5B8FUR7</accession>
<dbReference type="AlphaFoldDB" id="A0A5B8FUR7"/>
<dbReference type="EMBL" id="CP040818">
    <property type="protein sequence ID" value="QDL92526.1"/>
    <property type="molecule type" value="Genomic_DNA"/>
</dbReference>
<keyword evidence="2" id="KW-1185">Reference proteome</keyword>
<organism evidence="1 2">
    <name type="scientific">Paroceanicella profunda</name>
    <dbReference type="NCBI Taxonomy" id="2579971"/>
    <lineage>
        <taxon>Bacteria</taxon>
        <taxon>Pseudomonadati</taxon>
        <taxon>Pseudomonadota</taxon>
        <taxon>Alphaproteobacteria</taxon>
        <taxon>Rhodobacterales</taxon>
        <taxon>Paracoccaceae</taxon>
        <taxon>Paroceanicella</taxon>
    </lineage>
</organism>